<gene>
    <name evidence="1" type="ORF">XENOCAPTIV_020785</name>
</gene>
<dbReference type="Proteomes" id="UP001434883">
    <property type="component" value="Unassembled WGS sequence"/>
</dbReference>
<evidence type="ECO:0000313" key="2">
    <source>
        <dbReference type="Proteomes" id="UP001434883"/>
    </source>
</evidence>
<reference evidence="1 2" key="1">
    <citation type="submission" date="2021-06" db="EMBL/GenBank/DDBJ databases">
        <authorList>
            <person name="Palmer J.M."/>
        </authorList>
    </citation>
    <scope>NUCLEOTIDE SEQUENCE [LARGE SCALE GENOMIC DNA]</scope>
    <source>
        <strain evidence="1 2">XC_2019</strain>
        <tissue evidence="1">Muscle</tissue>
    </source>
</reference>
<feature type="non-terminal residue" evidence="1">
    <location>
        <position position="1"/>
    </location>
</feature>
<protein>
    <submittedName>
        <fullName evidence="1">Uncharacterized protein</fullName>
    </submittedName>
</protein>
<name>A0ABV0QTU3_9TELE</name>
<proteinExistence type="predicted"/>
<dbReference type="EMBL" id="JAHRIN010021308">
    <property type="protein sequence ID" value="MEQ2198912.1"/>
    <property type="molecule type" value="Genomic_DNA"/>
</dbReference>
<sequence>VSCSHWRISWSLKAVVQTFQWISITQDPAMPPPPQFSPHVVLSIGRQTPAAAATLLDRWMFLTKEQQVEPLLKLVSKSRLFKEPLRTSR</sequence>
<organism evidence="1 2">
    <name type="scientific">Xenoophorus captivus</name>
    <dbReference type="NCBI Taxonomy" id="1517983"/>
    <lineage>
        <taxon>Eukaryota</taxon>
        <taxon>Metazoa</taxon>
        <taxon>Chordata</taxon>
        <taxon>Craniata</taxon>
        <taxon>Vertebrata</taxon>
        <taxon>Euteleostomi</taxon>
        <taxon>Actinopterygii</taxon>
        <taxon>Neopterygii</taxon>
        <taxon>Teleostei</taxon>
        <taxon>Neoteleostei</taxon>
        <taxon>Acanthomorphata</taxon>
        <taxon>Ovalentaria</taxon>
        <taxon>Atherinomorphae</taxon>
        <taxon>Cyprinodontiformes</taxon>
        <taxon>Goodeidae</taxon>
        <taxon>Xenoophorus</taxon>
    </lineage>
</organism>
<comment type="caution">
    <text evidence="1">The sequence shown here is derived from an EMBL/GenBank/DDBJ whole genome shotgun (WGS) entry which is preliminary data.</text>
</comment>
<evidence type="ECO:0000313" key="1">
    <source>
        <dbReference type="EMBL" id="MEQ2198912.1"/>
    </source>
</evidence>
<keyword evidence="2" id="KW-1185">Reference proteome</keyword>
<accession>A0ABV0QTU3</accession>